<dbReference type="Pfam" id="PF00590">
    <property type="entry name" value="TP_methylase"/>
    <property type="match status" value="1"/>
</dbReference>
<evidence type="ECO:0000313" key="9">
    <source>
        <dbReference type="EMBL" id="MBN7824081.1"/>
    </source>
</evidence>
<evidence type="ECO:0000259" key="7">
    <source>
        <dbReference type="Pfam" id="PF00590"/>
    </source>
</evidence>
<evidence type="ECO:0000256" key="5">
    <source>
        <dbReference type="ARBA" id="ARBA00022691"/>
    </source>
</evidence>
<dbReference type="AlphaFoldDB" id="A0A939DLN8"/>
<comment type="caution">
    <text evidence="9">The sequence shown here is derived from an EMBL/GenBank/DDBJ whole genome shotgun (WGS) entry which is preliminary data.</text>
</comment>
<dbReference type="NCBIfam" id="TIGR00096">
    <property type="entry name" value="16S rRNA (cytidine(1402)-2'-O)-methyltransferase"/>
    <property type="match status" value="1"/>
</dbReference>
<evidence type="ECO:0000313" key="10">
    <source>
        <dbReference type="Proteomes" id="UP000664654"/>
    </source>
</evidence>
<dbReference type="GO" id="GO:0070677">
    <property type="term" value="F:rRNA (cytosine-2'-O-)-methyltransferase activity"/>
    <property type="evidence" value="ECO:0007669"/>
    <property type="project" value="UniProtKB-UniRule"/>
</dbReference>
<dbReference type="Proteomes" id="UP000664654">
    <property type="component" value="Unassembled WGS sequence"/>
</dbReference>
<dbReference type="Gene3D" id="3.30.950.10">
    <property type="entry name" value="Methyltransferase, Cobalt-precorrin-4 Transmethylase, Domain 2"/>
    <property type="match status" value="1"/>
</dbReference>
<dbReference type="PROSITE" id="PS01296">
    <property type="entry name" value="RSMI"/>
    <property type="match status" value="1"/>
</dbReference>
<dbReference type="InterPro" id="IPR008189">
    <property type="entry name" value="rRNA_ssu_MeTfrase_I"/>
</dbReference>
<dbReference type="InterPro" id="IPR000878">
    <property type="entry name" value="4pyrrol_Mease"/>
</dbReference>
<keyword evidence="10" id="KW-1185">Reference proteome</keyword>
<evidence type="ECO:0000256" key="1">
    <source>
        <dbReference type="ARBA" id="ARBA00022490"/>
    </source>
</evidence>
<dbReference type="HAMAP" id="MF_01877">
    <property type="entry name" value="16SrRNA_methyltr_I"/>
    <property type="match status" value="1"/>
</dbReference>
<evidence type="ECO:0000259" key="8">
    <source>
        <dbReference type="Pfam" id="PF23016"/>
    </source>
</evidence>
<evidence type="ECO:0000256" key="3">
    <source>
        <dbReference type="ARBA" id="ARBA00022603"/>
    </source>
</evidence>
<evidence type="ECO:0000256" key="2">
    <source>
        <dbReference type="ARBA" id="ARBA00022552"/>
    </source>
</evidence>
<dbReference type="InterPro" id="IPR014777">
    <property type="entry name" value="4pyrrole_Mease_sub1"/>
</dbReference>
<dbReference type="SUPFAM" id="SSF53790">
    <property type="entry name" value="Tetrapyrrole methylase"/>
    <property type="match status" value="1"/>
</dbReference>
<keyword evidence="3 6" id="KW-0489">Methyltransferase</keyword>
<dbReference type="Gene3D" id="3.40.1010.10">
    <property type="entry name" value="Cobalt-precorrin-4 Transmethylase, Domain 1"/>
    <property type="match status" value="1"/>
</dbReference>
<dbReference type="InterPro" id="IPR018063">
    <property type="entry name" value="SAM_MeTrfase_RsmI_CS"/>
</dbReference>
<keyword evidence="1 6" id="KW-0963">Cytoplasm</keyword>
<dbReference type="FunFam" id="3.40.1010.10:FF:000002">
    <property type="entry name" value="Ribosomal RNA small subunit methyltransferase I"/>
    <property type="match status" value="1"/>
</dbReference>
<dbReference type="PANTHER" id="PTHR46111:SF1">
    <property type="entry name" value="RIBOSOMAL RNA SMALL SUBUNIT METHYLTRANSFERASE I"/>
    <property type="match status" value="1"/>
</dbReference>
<accession>A0A939DLN8</accession>
<dbReference type="EMBL" id="JAFKCV010000001">
    <property type="protein sequence ID" value="MBN7824081.1"/>
    <property type="molecule type" value="Genomic_DNA"/>
</dbReference>
<keyword evidence="2 6" id="KW-0698">rRNA processing</keyword>
<keyword evidence="4 6" id="KW-0808">Transferase</keyword>
<comment type="catalytic activity">
    <reaction evidence="6">
        <text>cytidine(1402) in 16S rRNA + S-adenosyl-L-methionine = 2'-O-methylcytidine(1402) in 16S rRNA + S-adenosyl-L-homocysteine + H(+)</text>
        <dbReference type="Rhea" id="RHEA:42924"/>
        <dbReference type="Rhea" id="RHEA-COMP:10285"/>
        <dbReference type="Rhea" id="RHEA-COMP:10286"/>
        <dbReference type="ChEBI" id="CHEBI:15378"/>
        <dbReference type="ChEBI" id="CHEBI:57856"/>
        <dbReference type="ChEBI" id="CHEBI:59789"/>
        <dbReference type="ChEBI" id="CHEBI:74495"/>
        <dbReference type="ChEBI" id="CHEBI:82748"/>
        <dbReference type="EC" id="2.1.1.198"/>
    </reaction>
</comment>
<protein>
    <recommendedName>
        <fullName evidence="6">Ribosomal RNA small subunit methyltransferase I</fullName>
        <ecNumber evidence="6">2.1.1.198</ecNumber>
    </recommendedName>
    <alternativeName>
        <fullName evidence="6">16S rRNA 2'-O-ribose C1402 methyltransferase</fullName>
    </alternativeName>
    <alternativeName>
        <fullName evidence="6">rRNA (cytidine-2'-O-)-methyltransferase RsmI</fullName>
    </alternativeName>
</protein>
<evidence type="ECO:0000256" key="6">
    <source>
        <dbReference type="HAMAP-Rule" id="MF_01877"/>
    </source>
</evidence>
<dbReference type="PIRSF" id="PIRSF005917">
    <property type="entry name" value="MTase_YraL"/>
    <property type="match status" value="1"/>
</dbReference>
<comment type="function">
    <text evidence="6">Catalyzes the 2'-O-methylation of the ribose of cytidine 1402 (C1402) in 16S rRNA.</text>
</comment>
<feature type="domain" description="RsmI HTH" evidence="8">
    <location>
        <begin position="240"/>
        <end position="282"/>
    </location>
</feature>
<dbReference type="EC" id="2.1.1.198" evidence="6"/>
<name>A0A939DLN8_9ALTE</name>
<organism evidence="9 10">
    <name type="scientific">Bowmanella dokdonensis</name>
    <dbReference type="NCBI Taxonomy" id="751969"/>
    <lineage>
        <taxon>Bacteria</taxon>
        <taxon>Pseudomonadati</taxon>
        <taxon>Pseudomonadota</taxon>
        <taxon>Gammaproteobacteria</taxon>
        <taxon>Alteromonadales</taxon>
        <taxon>Alteromonadaceae</taxon>
        <taxon>Bowmanella</taxon>
    </lineage>
</organism>
<dbReference type="InterPro" id="IPR035996">
    <property type="entry name" value="4pyrrol_Methylase_sf"/>
</dbReference>
<proteinExistence type="inferred from homology"/>
<evidence type="ECO:0000256" key="4">
    <source>
        <dbReference type="ARBA" id="ARBA00022679"/>
    </source>
</evidence>
<keyword evidence="5 6" id="KW-0949">S-adenosyl-L-methionine</keyword>
<comment type="subcellular location">
    <subcellularLocation>
        <location evidence="6">Cytoplasm</location>
    </subcellularLocation>
</comment>
<dbReference type="InterPro" id="IPR014776">
    <property type="entry name" value="4pyrrole_Mease_sub2"/>
</dbReference>
<dbReference type="CDD" id="cd11648">
    <property type="entry name" value="RsmI"/>
    <property type="match status" value="1"/>
</dbReference>
<comment type="similarity">
    <text evidence="6">Belongs to the methyltransferase superfamily. RsmI family.</text>
</comment>
<dbReference type="Pfam" id="PF23016">
    <property type="entry name" value="RsmI_C"/>
    <property type="match status" value="1"/>
</dbReference>
<dbReference type="InterPro" id="IPR053910">
    <property type="entry name" value="RsmI_HTH"/>
</dbReference>
<reference evidence="9" key="1">
    <citation type="submission" date="2021-03" db="EMBL/GenBank/DDBJ databases">
        <title>novel species isolated from a fishpond in China.</title>
        <authorList>
            <person name="Lu H."/>
            <person name="Cai Z."/>
        </authorList>
    </citation>
    <scope>NUCLEOTIDE SEQUENCE</scope>
    <source>
        <strain evidence="9">JCM 30855</strain>
    </source>
</reference>
<gene>
    <name evidence="6 9" type="primary">rsmI</name>
    <name evidence="9" type="ORF">J0A66_02470</name>
</gene>
<feature type="domain" description="Tetrapyrrole methylase" evidence="7">
    <location>
        <begin position="11"/>
        <end position="210"/>
    </location>
</feature>
<dbReference type="FunFam" id="3.30.950.10:FF:000002">
    <property type="entry name" value="Ribosomal RNA small subunit methyltransferase I"/>
    <property type="match status" value="1"/>
</dbReference>
<sequence length="285" mass="31123">MTNSGPTSRGKLYIVATPIGNLEDISQRAIRILNEVALIAAEDTRHSQKLLSHYQIGTRLLSLHEHNERQRADQLLSKLGNGMDLALISDAGTPLISDPGYALVNLCREAGIDVIPIPGPCAAITALCAAGLPTDKFSFKGFLPVKEMARREALGALKGDSGTCIFYEAPRRIADTVKMLVEELGPHRQLVLAKELTKTFETFKSGDAEQVLAWLLEDPLHQKGEFVLMVGPDLNVNESLPQQALDLLDSLLEVLPLKKAAAITASHYGLKKNELYQLGLQRQGR</sequence>
<dbReference type="GO" id="GO:0005737">
    <property type="term" value="C:cytoplasm"/>
    <property type="evidence" value="ECO:0007669"/>
    <property type="project" value="UniProtKB-SubCell"/>
</dbReference>
<dbReference type="PANTHER" id="PTHR46111">
    <property type="entry name" value="RIBOSOMAL RNA SMALL SUBUNIT METHYLTRANSFERASE I"/>
    <property type="match status" value="1"/>
</dbReference>